<dbReference type="InterPro" id="IPR004532">
    <property type="entry name" value="Phe-tRNA-ligase_IIc_bsu_bact"/>
</dbReference>
<evidence type="ECO:0000259" key="17">
    <source>
        <dbReference type="PROSITE" id="PS50886"/>
    </source>
</evidence>
<evidence type="ECO:0000256" key="4">
    <source>
        <dbReference type="ARBA" id="ARBA00022490"/>
    </source>
</evidence>
<dbReference type="PANTHER" id="PTHR10947">
    <property type="entry name" value="PHENYLALANYL-TRNA SYNTHETASE BETA CHAIN AND LEUCINE-RICH REPEAT-CONTAINING PROTEIN 47"/>
    <property type="match status" value="1"/>
</dbReference>
<organism evidence="20 21">
    <name type="scientific">Candidatus Jidaibacter acanthamoebae</name>
    <dbReference type="NCBI Taxonomy" id="86105"/>
    <lineage>
        <taxon>Bacteria</taxon>
        <taxon>Pseudomonadati</taxon>
        <taxon>Pseudomonadota</taxon>
        <taxon>Alphaproteobacteria</taxon>
        <taxon>Rickettsiales</taxon>
        <taxon>Candidatus Midichloriaceae</taxon>
        <taxon>Candidatus Jidaibacter</taxon>
    </lineage>
</organism>
<feature type="binding site" evidence="15">
    <location>
        <position position="450"/>
    </location>
    <ligand>
        <name>Mg(2+)</name>
        <dbReference type="ChEBI" id="CHEBI:18420"/>
        <note>shared with alpha subunit</note>
    </ligand>
</feature>
<comment type="caution">
    <text evidence="20">The sequence shown here is derived from an EMBL/GenBank/DDBJ whole genome shotgun (WGS) entry which is preliminary data.</text>
</comment>
<dbReference type="SUPFAM" id="SSF55681">
    <property type="entry name" value="Class II aaRS and biotin synthetases"/>
    <property type="match status" value="1"/>
</dbReference>
<dbReference type="HAMAP" id="MF_00283">
    <property type="entry name" value="Phe_tRNA_synth_beta1"/>
    <property type="match status" value="1"/>
</dbReference>
<dbReference type="FunFam" id="3.30.70.380:FF:000001">
    <property type="entry name" value="Phenylalanine--tRNA ligase beta subunit"/>
    <property type="match status" value="1"/>
</dbReference>
<feature type="domain" description="FDX-ACB" evidence="18">
    <location>
        <begin position="695"/>
        <end position="788"/>
    </location>
</feature>
<comment type="subcellular location">
    <subcellularLocation>
        <location evidence="1 15">Cytoplasm</location>
    </subcellularLocation>
</comment>
<dbReference type="PROSITE" id="PS51483">
    <property type="entry name" value="B5"/>
    <property type="match status" value="1"/>
</dbReference>
<dbReference type="CDD" id="cd00769">
    <property type="entry name" value="PheRS_beta_core"/>
    <property type="match status" value="1"/>
</dbReference>
<keyword evidence="11 16" id="KW-0694">RNA-binding</keyword>
<dbReference type="InterPro" id="IPR005146">
    <property type="entry name" value="B3/B4_tRNA-bd"/>
</dbReference>
<dbReference type="InterPro" id="IPR036690">
    <property type="entry name" value="Fdx_antiC-bd_sf"/>
</dbReference>
<evidence type="ECO:0000256" key="5">
    <source>
        <dbReference type="ARBA" id="ARBA00022555"/>
    </source>
</evidence>
<dbReference type="InterPro" id="IPR033714">
    <property type="entry name" value="tRNA_bind_bactPheRS"/>
</dbReference>
<comment type="similarity">
    <text evidence="2 15">Belongs to the phenylalanyl-tRNA synthetase beta subunit family. Type 1 subfamily.</text>
</comment>
<dbReference type="PATRIC" id="fig|86105.3.peg.181"/>
<dbReference type="FunFam" id="2.40.50.140:FF:000045">
    <property type="entry name" value="Phenylalanine--tRNA ligase beta subunit"/>
    <property type="match status" value="1"/>
</dbReference>
<dbReference type="InterPro" id="IPR045864">
    <property type="entry name" value="aa-tRNA-synth_II/BPL/LPL"/>
</dbReference>
<dbReference type="SUPFAM" id="SSF54991">
    <property type="entry name" value="Anticodon-binding domain of PheRS"/>
    <property type="match status" value="1"/>
</dbReference>
<feature type="binding site" evidence="15">
    <location>
        <position position="456"/>
    </location>
    <ligand>
        <name>Mg(2+)</name>
        <dbReference type="ChEBI" id="CHEBI:18420"/>
        <note>shared with alpha subunit</note>
    </ligand>
</feature>
<dbReference type="InterPro" id="IPR002547">
    <property type="entry name" value="tRNA-bd_dom"/>
</dbReference>
<comment type="cofactor">
    <cofactor evidence="15">
        <name>Mg(2+)</name>
        <dbReference type="ChEBI" id="CHEBI:18420"/>
    </cofactor>
    <text evidence="15">Binds 2 magnesium ions per tetramer.</text>
</comment>
<dbReference type="Pfam" id="PF01588">
    <property type="entry name" value="tRNA_bind"/>
    <property type="match status" value="1"/>
</dbReference>
<dbReference type="InterPro" id="IPR005121">
    <property type="entry name" value="Fdx_antiC-bd"/>
</dbReference>
<keyword evidence="9 15" id="KW-0067">ATP-binding</keyword>
<gene>
    <name evidence="20" type="primary">pheT_2</name>
    <name evidence="15" type="synonym">pheT</name>
    <name evidence="20" type="ORF">NF27_BK01050</name>
</gene>
<dbReference type="EMBL" id="JSWE01000036">
    <property type="protein sequence ID" value="KIE06184.1"/>
    <property type="molecule type" value="Genomic_DNA"/>
</dbReference>
<proteinExistence type="inferred from homology"/>
<dbReference type="InterPro" id="IPR005147">
    <property type="entry name" value="tRNA_synthase_B5-dom"/>
</dbReference>
<feature type="domain" description="B5" evidence="19">
    <location>
        <begin position="400"/>
        <end position="472"/>
    </location>
</feature>
<evidence type="ECO:0000259" key="18">
    <source>
        <dbReference type="PROSITE" id="PS51447"/>
    </source>
</evidence>
<evidence type="ECO:0000259" key="19">
    <source>
        <dbReference type="PROSITE" id="PS51483"/>
    </source>
</evidence>
<dbReference type="GO" id="GO:0000049">
    <property type="term" value="F:tRNA binding"/>
    <property type="evidence" value="ECO:0007669"/>
    <property type="project" value="UniProtKB-UniRule"/>
</dbReference>
<dbReference type="Pfam" id="PF17759">
    <property type="entry name" value="tRNA_synthFbeta"/>
    <property type="match status" value="1"/>
</dbReference>
<dbReference type="AlphaFoldDB" id="A0A0C1QL10"/>
<evidence type="ECO:0000256" key="1">
    <source>
        <dbReference type="ARBA" id="ARBA00004496"/>
    </source>
</evidence>
<evidence type="ECO:0000256" key="7">
    <source>
        <dbReference type="ARBA" id="ARBA00022723"/>
    </source>
</evidence>
<dbReference type="GO" id="GO:0009328">
    <property type="term" value="C:phenylalanine-tRNA ligase complex"/>
    <property type="evidence" value="ECO:0007669"/>
    <property type="project" value="TreeGrafter"/>
</dbReference>
<evidence type="ECO:0000256" key="11">
    <source>
        <dbReference type="ARBA" id="ARBA00022884"/>
    </source>
</evidence>
<evidence type="ECO:0000256" key="15">
    <source>
        <dbReference type="HAMAP-Rule" id="MF_00283"/>
    </source>
</evidence>
<dbReference type="Gene3D" id="3.50.40.10">
    <property type="entry name" value="Phenylalanyl-trna Synthetase, Chain B, domain 3"/>
    <property type="match status" value="1"/>
</dbReference>
<evidence type="ECO:0000256" key="8">
    <source>
        <dbReference type="ARBA" id="ARBA00022741"/>
    </source>
</evidence>
<dbReference type="InterPro" id="IPR009061">
    <property type="entry name" value="DNA-bd_dom_put_sf"/>
</dbReference>
<dbReference type="PANTHER" id="PTHR10947:SF0">
    <property type="entry name" value="PHENYLALANINE--TRNA LIGASE BETA SUBUNIT"/>
    <property type="match status" value="1"/>
</dbReference>
<dbReference type="Gene3D" id="2.40.50.140">
    <property type="entry name" value="Nucleic acid-binding proteins"/>
    <property type="match status" value="1"/>
</dbReference>
<dbReference type="Proteomes" id="UP000031258">
    <property type="component" value="Unassembled WGS sequence"/>
</dbReference>
<evidence type="ECO:0000256" key="3">
    <source>
        <dbReference type="ARBA" id="ARBA00011209"/>
    </source>
</evidence>
<dbReference type="Pfam" id="PF03483">
    <property type="entry name" value="B3_4"/>
    <property type="match status" value="1"/>
</dbReference>
<dbReference type="GO" id="GO:0000287">
    <property type="term" value="F:magnesium ion binding"/>
    <property type="evidence" value="ECO:0007669"/>
    <property type="project" value="UniProtKB-UniRule"/>
</dbReference>
<feature type="binding site" evidence="15">
    <location>
        <position position="459"/>
    </location>
    <ligand>
        <name>Mg(2+)</name>
        <dbReference type="ChEBI" id="CHEBI:18420"/>
        <note>shared with alpha subunit</note>
    </ligand>
</feature>
<keyword evidence="8 15" id="KW-0547">Nucleotide-binding</keyword>
<evidence type="ECO:0000256" key="13">
    <source>
        <dbReference type="ARBA" id="ARBA00023146"/>
    </source>
</evidence>
<evidence type="ECO:0000313" key="20">
    <source>
        <dbReference type="EMBL" id="KIE06184.1"/>
    </source>
</evidence>
<comment type="subunit">
    <text evidence="3 15">Tetramer of two alpha and two beta subunits.</text>
</comment>
<dbReference type="Pfam" id="PF03147">
    <property type="entry name" value="FDX-ACB"/>
    <property type="match status" value="1"/>
</dbReference>
<dbReference type="SUPFAM" id="SSF46955">
    <property type="entry name" value="Putative DNA-binding domain"/>
    <property type="match status" value="1"/>
</dbReference>
<dbReference type="GO" id="GO:0005524">
    <property type="term" value="F:ATP binding"/>
    <property type="evidence" value="ECO:0007669"/>
    <property type="project" value="UniProtKB-UniRule"/>
</dbReference>
<keyword evidence="21" id="KW-1185">Reference proteome</keyword>
<keyword evidence="7 15" id="KW-0479">Metal-binding</keyword>
<dbReference type="RefSeq" id="WP_039454782.1">
    <property type="nucleotide sequence ID" value="NZ_JSWE01000036.1"/>
</dbReference>
<dbReference type="GO" id="GO:0004826">
    <property type="term" value="F:phenylalanine-tRNA ligase activity"/>
    <property type="evidence" value="ECO:0007669"/>
    <property type="project" value="UniProtKB-UniRule"/>
</dbReference>
<dbReference type="NCBIfam" id="TIGR00472">
    <property type="entry name" value="pheT_bact"/>
    <property type="match status" value="1"/>
</dbReference>
<reference evidence="20 21" key="1">
    <citation type="submission" date="2014-11" db="EMBL/GenBank/DDBJ databases">
        <title>A Rickettsiales Symbiont of Amoebae With Ancient Features.</title>
        <authorList>
            <person name="Schulz F."/>
            <person name="Martijn J."/>
            <person name="Wascher F."/>
            <person name="Kostanjsek R."/>
            <person name="Ettema T.J."/>
            <person name="Horn M."/>
        </authorList>
    </citation>
    <scope>NUCLEOTIDE SEQUENCE [LARGE SCALE GENOMIC DNA]</scope>
    <source>
        <strain evidence="20 21">UWC36</strain>
    </source>
</reference>
<feature type="domain" description="TRNA-binding" evidence="17">
    <location>
        <begin position="39"/>
        <end position="148"/>
    </location>
</feature>
<dbReference type="OrthoDB" id="9805455at2"/>
<keyword evidence="12 15" id="KW-0648">Protein biosynthesis</keyword>
<dbReference type="SUPFAM" id="SSF50249">
    <property type="entry name" value="Nucleic acid-binding proteins"/>
    <property type="match status" value="1"/>
</dbReference>
<dbReference type="SMART" id="SM00873">
    <property type="entry name" value="B3_4"/>
    <property type="match status" value="1"/>
</dbReference>
<name>A0A0C1QL10_9RICK</name>
<dbReference type="InterPro" id="IPR012340">
    <property type="entry name" value="NA-bd_OB-fold"/>
</dbReference>
<protein>
    <recommendedName>
        <fullName evidence="15">Phenylalanine--tRNA ligase beta subunit</fullName>
        <ecNumber evidence="15">6.1.1.20</ecNumber>
    </recommendedName>
    <alternativeName>
        <fullName evidence="15">Phenylalanyl-tRNA synthetase beta subunit</fullName>
        <shortName evidence="15">PheRS</shortName>
    </alternativeName>
</protein>
<feature type="binding site" evidence="15">
    <location>
        <position position="460"/>
    </location>
    <ligand>
        <name>Mg(2+)</name>
        <dbReference type="ChEBI" id="CHEBI:18420"/>
        <note>shared with alpha subunit</note>
    </ligand>
</feature>
<evidence type="ECO:0000256" key="10">
    <source>
        <dbReference type="ARBA" id="ARBA00022842"/>
    </source>
</evidence>
<accession>A0A0C1QL10</accession>
<evidence type="ECO:0000256" key="16">
    <source>
        <dbReference type="PROSITE-ProRule" id="PRU00209"/>
    </source>
</evidence>
<keyword evidence="10 15" id="KW-0460">Magnesium</keyword>
<dbReference type="Gene3D" id="3.30.70.380">
    <property type="entry name" value="Ferrodoxin-fold anticodon-binding domain"/>
    <property type="match status" value="1"/>
</dbReference>
<keyword evidence="6 15" id="KW-0436">Ligase</keyword>
<evidence type="ECO:0000256" key="2">
    <source>
        <dbReference type="ARBA" id="ARBA00008653"/>
    </source>
</evidence>
<dbReference type="InterPro" id="IPR020825">
    <property type="entry name" value="Phe-tRNA_synthase-like_B3/B4"/>
</dbReference>
<dbReference type="PROSITE" id="PS51447">
    <property type="entry name" value="FDX_ACB"/>
    <property type="match status" value="1"/>
</dbReference>
<sequence length="788" mass="87163">MKFTLAWLKKYLKTEASITEITHALTNLGLEVEEVIDNAKAYQSFIVAEIEEAVKHPDAEKLKVCKVNNGNETLQIVCGAPNARAGLKVVLAPIGTKIPLNGMEIKAAKIRGVESNGMLCSAEELGLSGDGEGIIELEGNAKIGQNFAEVAGLNETIFHIGLTPNRGDAASVYGIARDLSATSIGELITPKSNYSIKSRAESKIKVTIEDRAGCYEFLGRYIGDVKNSVLAENITKTLELIGSGSKTVLVDISNYTMMEFGRPNHIYDADKIEGDIVVRKAKSKEKFIALGGEELQLDEDMLVVADSRKILAVAGIIGGELSKVDENTKNIFLEVANFNPLDIARTGRKLNINTDARYRFERRVDAGISEFFINHLTEAVVTNCGGEASNLVSVYGEQPEYISEIKFSPTIIGKVAGFEIEQTKINEILQKLGFIIEENKVKIPTHRRGDITSEIDLVEEILRVYGFENIPSGEILIKATELFNNAREKEKRISERLRLRGLDEVISWSFTDEQTVKNFGFDNLIMLENPISSELSVMRPTIIPNLLGFIAKNLARGFNNFGLFERGHIFGKEFRDLQSACISGVRVGNMSDKTVHKEERKADFYDIKSDVFAICSEALLNPENLSVTKNVPQYYHPYRSGAFKLGNKLIAFAGEIHPNILKTLNIKESVIGFEVFLENIPKVNAKNAKSKLELSAFQAVNRDFAFIVDEALEAQSILKVIRSVNKSLIENVSIFDIYSGNGVEEGKKSIALSIKIQPKDKTLFDKEIEEICTSIINEVSAKCGAKLR</sequence>
<evidence type="ECO:0000256" key="12">
    <source>
        <dbReference type="ARBA" id="ARBA00022917"/>
    </source>
</evidence>
<keyword evidence="5 16" id="KW-0820">tRNA-binding</keyword>
<keyword evidence="13 15" id="KW-0030">Aminoacyl-tRNA synthetase</keyword>
<dbReference type="SMART" id="SM00874">
    <property type="entry name" value="B5"/>
    <property type="match status" value="1"/>
</dbReference>
<dbReference type="STRING" id="86105.NF27_BK01050"/>
<comment type="catalytic activity">
    <reaction evidence="14 15">
        <text>tRNA(Phe) + L-phenylalanine + ATP = L-phenylalanyl-tRNA(Phe) + AMP + diphosphate + H(+)</text>
        <dbReference type="Rhea" id="RHEA:19413"/>
        <dbReference type="Rhea" id="RHEA-COMP:9668"/>
        <dbReference type="Rhea" id="RHEA-COMP:9699"/>
        <dbReference type="ChEBI" id="CHEBI:15378"/>
        <dbReference type="ChEBI" id="CHEBI:30616"/>
        <dbReference type="ChEBI" id="CHEBI:33019"/>
        <dbReference type="ChEBI" id="CHEBI:58095"/>
        <dbReference type="ChEBI" id="CHEBI:78442"/>
        <dbReference type="ChEBI" id="CHEBI:78531"/>
        <dbReference type="ChEBI" id="CHEBI:456215"/>
        <dbReference type="EC" id="6.1.1.20"/>
    </reaction>
</comment>
<dbReference type="Gene3D" id="3.30.930.10">
    <property type="entry name" value="Bira Bifunctional Protein, Domain 2"/>
    <property type="match status" value="1"/>
</dbReference>
<evidence type="ECO:0000313" key="21">
    <source>
        <dbReference type="Proteomes" id="UP000031258"/>
    </source>
</evidence>
<evidence type="ECO:0000256" key="9">
    <source>
        <dbReference type="ARBA" id="ARBA00022840"/>
    </source>
</evidence>
<dbReference type="SUPFAM" id="SSF56037">
    <property type="entry name" value="PheT/TilS domain"/>
    <property type="match status" value="1"/>
</dbReference>
<dbReference type="EC" id="6.1.1.20" evidence="15"/>
<dbReference type="CDD" id="cd02796">
    <property type="entry name" value="tRNA_bind_bactPheRS"/>
    <property type="match status" value="1"/>
</dbReference>
<dbReference type="Gene3D" id="3.30.56.10">
    <property type="match status" value="2"/>
</dbReference>
<evidence type="ECO:0000256" key="14">
    <source>
        <dbReference type="ARBA" id="ARBA00049255"/>
    </source>
</evidence>
<evidence type="ECO:0000256" key="6">
    <source>
        <dbReference type="ARBA" id="ARBA00022598"/>
    </source>
</evidence>
<dbReference type="InterPro" id="IPR045060">
    <property type="entry name" value="Phe-tRNA-ligase_IIc_bsu"/>
</dbReference>
<dbReference type="Pfam" id="PF03484">
    <property type="entry name" value="B5"/>
    <property type="match status" value="1"/>
</dbReference>
<dbReference type="NCBIfam" id="NF045760">
    <property type="entry name" value="YtpR"/>
    <property type="match status" value="1"/>
</dbReference>
<keyword evidence="4 15" id="KW-0963">Cytoplasm</keyword>
<dbReference type="SMART" id="SM00896">
    <property type="entry name" value="FDX-ACB"/>
    <property type="match status" value="1"/>
</dbReference>
<dbReference type="PROSITE" id="PS50886">
    <property type="entry name" value="TRBD"/>
    <property type="match status" value="1"/>
</dbReference>
<dbReference type="GO" id="GO:0006432">
    <property type="term" value="P:phenylalanyl-tRNA aminoacylation"/>
    <property type="evidence" value="ECO:0007669"/>
    <property type="project" value="UniProtKB-UniRule"/>
</dbReference>
<dbReference type="InterPro" id="IPR041616">
    <property type="entry name" value="PheRS_beta_core"/>
</dbReference>